<dbReference type="RefSeq" id="WP_114745604.1">
    <property type="nucleotide sequence ID" value="NZ_QQAY01000005.1"/>
</dbReference>
<dbReference type="GO" id="GO:0032131">
    <property type="term" value="F:alkylated DNA binding"/>
    <property type="evidence" value="ECO:0007669"/>
    <property type="project" value="TreeGrafter"/>
</dbReference>
<dbReference type="Proteomes" id="UP000255326">
    <property type="component" value="Unassembled WGS sequence"/>
</dbReference>
<evidence type="ECO:0000256" key="4">
    <source>
        <dbReference type="ARBA" id="ARBA00022763"/>
    </source>
</evidence>
<dbReference type="EC" id="3.2.2.21" evidence="3"/>
<accession>A0A370GEI2</accession>
<dbReference type="GO" id="GO:0043916">
    <property type="term" value="F:DNA-7-methylguanine glycosylase activity"/>
    <property type="evidence" value="ECO:0007669"/>
    <property type="project" value="TreeGrafter"/>
</dbReference>
<dbReference type="FunFam" id="1.10.340.30:FF:000004">
    <property type="entry name" value="DNA-3-methyladenine glycosylase II"/>
    <property type="match status" value="1"/>
</dbReference>
<evidence type="ECO:0000256" key="3">
    <source>
        <dbReference type="ARBA" id="ARBA00012000"/>
    </source>
</evidence>
<dbReference type="GO" id="GO:0032993">
    <property type="term" value="C:protein-DNA complex"/>
    <property type="evidence" value="ECO:0007669"/>
    <property type="project" value="TreeGrafter"/>
</dbReference>
<evidence type="ECO:0000256" key="5">
    <source>
        <dbReference type="ARBA" id="ARBA00023204"/>
    </source>
</evidence>
<dbReference type="InterPro" id="IPR011257">
    <property type="entry name" value="DNA_glycosylase"/>
</dbReference>
<dbReference type="Pfam" id="PF00730">
    <property type="entry name" value="HhH-GPD"/>
    <property type="match status" value="1"/>
</dbReference>
<dbReference type="SMART" id="SM00478">
    <property type="entry name" value="ENDO3c"/>
    <property type="match status" value="1"/>
</dbReference>
<keyword evidence="8" id="KW-1185">Reference proteome</keyword>
<protein>
    <recommendedName>
        <fullName evidence="3">DNA-3-methyladenine glycosylase II</fullName>
        <ecNumber evidence="3">3.2.2.21</ecNumber>
    </recommendedName>
</protein>
<gene>
    <name evidence="7" type="ORF">DFR59_10547</name>
</gene>
<name>A0A370GEI2_9BACI</name>
<evidence type="ECO:0000313" key="7">
    <source>
        <dbReference type="EMBL" id="RDI42208.1"/>
    </source>
</evidence>
<keyword evidence="5" id="KW-0234">DNA repair</keyword>
<dbReference type="PANTHER" id="PTHR43003:SF5">
    <property type="entry name" value="DNA-3-METHYLADENINE GLYCOSYLASE"/>
    <property type="match status" value="1"/>
</dbReference>
<sequence>MWEQRMEIEGPYNFDLVLERLELDPLNSVDREARIARVPIYEPENEVVEVQAIGTLDEPVFLIKGKKDETKEIVQKRIAHVFQWDIPLSEIHSHFQESDLKDIFHQHRGTPLILDFSPYSCLVKCIIHQQLNLKFAFTLTERFVQTYGEEIDDVWFYPSPERSASLTIEELRELQFSQRKAEYIIGLSEMIVSGKLDLEQLSEESDETIMKTLVKIRGVGPWTAQNFLLFGLGRPNLFPTGDVGIQNALKKLYQLEAKPDLNFMEQSSEKWKPYLSYASLYLWRSIEVTE</sequence>
<dbReference type="Gene3D" id="1.10.1670.40">
    <property type="match status" value="1"/>
</dbReference>
<feature type="domain" description="HhH-GPD" evidence="6">
    <location>
        <begin position="127"/>
        <end position="287"/>
    </location>
</feature>
<dbReference type="GO" id="GO:0005737">
    <property type="term" value="C:cytoplasm"/>
    <property type="evidence" value="ECO:0007669"/>
    <property type="project" value="TreeGrafter"/>
</dbReference>
<comment type="caution">
    <text evidence="7">The sequence shown here is derived from an EMBL/GenBank/DDBJ whole genome shotgun (WGS) entry which is preliminary data.</text>
</comment>
<dbReference type="EMBL" id="QQAY01000005">
    <property type="protein sequence ID" value="RDI42208.1"/>
    <property type="molecule type" value="Genomic_DNA"/>
</dbReference>
<evidence type="ECO:0000256" key="2">
    <source>
        <dbReference type="ARBA" id="ARBA00010817"/>
    </source>
</evidence>
<dbReference type="SUPFAM" id="SSF48150">
    <property type="entry name" value="DNA-glycosylase"/>
    <property type="match status" value="1"/>
</dbReference>
<organism evidence="7 8">
    <name type="scientific">Falsibacillus pallidus</name>
    <dbReference type="NCBI Taxonomy" id="493781"/>
    <lineage>
        <taxon>Bacteria</taxon>
        <taxon>Bacillati</taxon>
        <taxon>Bacillota</taxon>
        <taxon>Bacilli</taxon>
        <taxon>Bacillales</taxon>
        <taxon>Bacillaceae</taxon>
        <taxon>Falsibacillus</taxon>
    </lineage>
</organism>
<comment type="catalytic activity">
    <reaction evidence="1">
        <text>Hydrolysis of alkylated DNA, releasing 3-methyladenine, 3-methylguanine, 7-methylguanine and 7-methyladenine.</text>
        <dbReference type="EC" id="3.2.2.21"/>
    </reaction>
</comment>
<dbReference type="InterPro" id="IPR003265">
    <property type="entry name" value="HhH-GPD_domain"/>
</dbReference>
<evidence type="ECO:0000259" key="6">
    <source>
        <dbReference type="SMART" id="SM00478"/>
    </source>
</evidence>
<keyword evidence="4" id="KW-0227">DNA damage</keyword>
<comment type="similarity">
    <text evidence="2">Belongs to the alkylbase DNA glycosidase AlkA family.</text>
</comment>
<evidence type="ECO:0000313" key="8">
    <source>
        <dbReference type="Proteomes" id="UP000255326"/>
    </source>
</evidence>
<dbReference type="GO" id="GO:0008725">
    <property type="term" value="F:DNA-3-methyladenine glycosylase activity"/>
    <property type="evidence" value="ECO:0007669"/>
    <property type="project" value="TreeGrafter"/>
</dbReference>
<dbReference type="Gene3D" id="1.10.340.30">
    <property type="entry name" value="Hypothetical protein, domain 2"/>
    <property type="match status" value="1"/>
</dbReference>
<dbReference type="AlphaFoldDB" id="A0A370GEI2"/>
<dbReference type="OrthoDB" id="9785929at2"/>
<dbReference type="CDD" id="cd00056">
    <property type="entry name" value="ENDO3c"/>
    <property type="match status" value="1"/>
</dbReference>
<reference evidence="7 8" key="1">
    <citation type="submission" date="2018-07" db="EMBL/GenBank/DDBJ databases">
        <title>Genomic Encyclopedia of Type Strains, Phase IV (KMG-IV): sequencing the most valuable type-strain genomes for metagenomic binning, comparative biology and taxonomic classification.</title>
        <authorList>
            <person name="Goeker M."/>
        </authorList>
    </citation>
    <scope>NUCLEOTIDE SEQUENCE [LARGE SCALE GENOMIC DNA]</scope>
    <source>
        <strain evidence="7 8">DSM 25281</strain>
    </source>
</reference>
<dbReference type="GO" id="GO:0006285">
    <property type="term" value="P:base-excision repair, AP site formation"/>
    <property type="evidence" value="ECO:0007669"/>
    <property type="project" value="TreeGrafter"/>
</dbReference>
<dbReference type="InterPro" id="IPR051912">
    <property type="entry name" value="Alkylbase_DNA_Glycosylase/TA"/>
</dbReference>
<proteinExistence type="inferred from homology"/>
<dbReference type="GO" id="GO:0006307">
    <property type="term" value="P:DNA alkylation repair"/>
    <property type="evidence" value="ECO:0007669"/>
    <property type="project" value="TreeGrafter"/>
</dbReference>
<dbReference type="PANTHER" id="PTHR43003">
    <property type="entry name" value="DNA-3-METHYLADENINE GLYCOSYLASE"/>
    <property type="match status" value="1"/>
</dbReference>
<evidence type="ECO:0000256" key="1">
    <source>
        <dbReference type="ARBA" id="ARBA00000086"/>
    </source>
</evidence>